<evidence type="ECO:0000313" key="3">
    <source>
        <dbReference type="Proteomes" id="UP000007015"/>
    </source>
</evidence>
<dbReference type="Proteomes" id="UP000007015">
    <property type="component" value="Chromosome 2"/>
</dbReference>
<dbReference type="HOGENOM" id="CLU_2201352_0_0_1"/>
<sequence>MDDAGDSVGDVAIVLDCTIEVVSADTNCRGDPDKCAASWDPARVLVLGDNGEGGMGTSGTASDARADDGGLEEVDLTRRGMGAVVFIIEVSVPGGFGQGRGAMEIRDG</sequence>
<evidence type="ECO:0000313" key="2">
    <source>
        <dbReference type="EMBL" id="EEC73601.1"/>
    </source>
</evidence>
<organism evidence="2 3">
    <name type="scientific">Oryza sativa subsp. indica</name>
    <name type="common">Rice</name>
    <dbReference type="NCBI Taxonomy" id="39946"/>
    <lineage>
        <taxon>Eukaryota</taxon>
        <taxon>Viridiplantae</taxon>
        <taxon>Streptophyta</taxon>
        <taxon>Embryophyta</taxon>
        <taxon>Tracheophyta</taxon>
        <taxon>Spermatophyta</taxon>
        <taxon>Magnoliopsida</taxon>
        <taxon>Liliopsida</taxon>
        <taxon>Poales</taxon>
        <taxon>Poaceae</taxon>
        <taxon>BOP clade</taxon>
        <taxon>Oryzoideae</taxon>
        <taxon>Oryzeae</taxon>
        <taxon>Oryzinae</taxon>
        <taxon>Oryza</taxon>
        <taxon>Oryza sativa</taxon>
    </lineage>
</organism>
<name>B8AFG2_ORYSI</name>
<dbReference type="AlphaFoldDB" id="B8AFG2"/>
<gene>
    <name evidence="2" type="ORF">OsI_08076</name>
</gene>
<reference evidence="2 3" key="1">
    <citation type="journal article" date="2005" name="PLoS Biol.">
        <title>The genomes of Oryza sativa: a history of duplications.</title>
        <authorList>
            <person name="Yu J."/>
            <person name="Wang J."/>
            <person name="Lin W."/>
            <person name="Li S."/>
            <person name="Li H."/>
            <person name="Zhou J."/>
            <person name="Ni P."/>
            <person name="Dong W."/>
            <person name="Hu S."/>
            <person name="Zeng C."/>
            <person name="Zhang J."/>
            <person name="Zhang Y."/>
            <person name="Li R."/>
            <person name="Xu Z."/>
            <person name="Li S."/>
            <person name="Li X."/>
            <person name="Zheng H."/>
            <person name="Cong L."/>
            <person name="Lin L."/>
            <person name="Yin J."/>
            <person name="Geng J."/>
            <person name="Li G."/>
            <person name="Shi J."/>
            <person name="Liu J."/>
            <person name="Lv H."/>
            <person name="Li J."/>
            <person name="Wang J."/>
            <person name="Deng Y."/>
            <person name="Ran L."/>
            <person name="Shi X."/>
            <person name="Wang X."/>
            <person name="Wu Q."/>
            <person name="Li C."/>
            <person name="Ren X."/>
            <person name="Wang J."/>
            <person name="Wang X."/>
            <person name="Li D."/>
            <person name="Liu D."/>
            <person name="Zhang X."/>
            <person name="Ji Z."/>
            <person name="Zhao W."/>
            <person name="Sun Y."/>
            <person name="Zhang Z."/>
            <person name="Bao J."/>
            <person name="Han Y."/>
            <person name="Dong L."/>
            <person name="Ji J."/>
            <person name="Chen P."/>
            <person name="Wu S."/>
            <person name="Liu J."/>
            <person name="Xiao Y."/>
            <person name="Bu D."/>
            <person name="Tan J."/>
            <person name="Yang L."/>
            <person name="Ye C."/>
            <person name="Zhang J."/>
            <person name="Xu J."/>
            <person name="Zhou Y."/>
            <person name="Yu Y."/>
            <person name="Zhang B."/>
            <person name="Zhuang S."/>
            <person name="Wei H."/>
            <person name="Liu B."/>
            <person name="Lei M."/>
            <person name="Yu H."/>
            <person name="Li Y."/>
            <person name="Xu H."/>
            <person name="Wei S."/>
            <person name="He X."/>
            <person name="Fang L."/>
            <person name="Zhang Z."/>
            <person name="Zhang Y."/>
            <person name="Huang X."/>
            <person name="Su Z."/>
            <person name="Tong W."/>
            <person name="Li J."/>
            <person name="Tong Z."/>
            <person name="Li S."/>
            <person name="Ye J."/>
            <person name="Wang L."/>
            <person name="Fang L."/>
            <person name="Lei T."/>
            <person name="Chen C."/>
            <person name="Chen H."/>
            <person name="Xu Z."/>
            <person name="Li H."/>
            <person name="Huang H."/>
            <person name="Zhang F."/>
            <person name="Xu H."/>
            <person name="Li N."/>
            <person name="Zhao C."/>
            <person name="Li S."/>
            <person name="Dong L."/>
            <person name="Huang Y."/>
            <person name="Li L."/>
            <person name="Xi Y."/>
            <person name="Qi Q."/>
            <person name="Li W."/>
            <person name="Zhang B."/>
            <person name="Hu W."/>
            <person name="Zhang Y."/>
            <person name="Tian X."/>
            <person name="Jiao Y."/>
            <person name="Liang X."/>
            <person name="Jin J."/>
            <person name="Gao L."/>
            <person name="Zheng W."/>
            <person name="Hao B."/>
            <person name="Liu S."/>
            <person name="Wang W."/>
            <person name="Yuan L."/>
            <person name="Cao M."/>
            <person name="McDermott J."/>
            <person name="Samudrala R."/>
            <person name="Wang J."/>
            <person name="Wong G.K."/>
            <person name="Yang H."/>
        </authorList>
    </citation>
    <scope>NUCLEOTIDE SEQUENCE [LARGE SCALE GENOMIC DNA]</scope>
    <source>
        <strain evidence="3">cv. 93-11</strain>
    </source>
</reference>
<keyword evidence="3" id="KW-1185">Reference proteome</keyword>
<evidence type="ECO:0000256" key="1">
    <source>
        <dbReference type="SAM" id="MobiDB-lite"/>
    </source>
</evidence>
<protein>
    <submittedName>
        <fullName evidence="2">Uncharacterized protein</fullName>
    </submittedName>
</protein>
<accession>B8AFG2</accession>
<dbReference type="Gramene" id="BGIOSGA006040-TA">
    <property type="protein sequence ID" value="BGIOSGA006040-PA"/>
    <property type="gene ID" value="BGIOSGA006040"/>
</dbReference>
<feature type="region of interest" description="Disordered" evidence="1">
    <location>
        <begin position="48"/>
        <end position="68"/>
    </location>
</feature>
<dbReference type="EMBL" id="CM000127">
    <property type="protein sequence ID" value="EEC73601.1"/>
    <property type="molecule type" value="Genomic_DNA"/>
</dbReference>
<proteinExistence type="predicted"/>